<feature type="compositionally biased region" description="Basic and acidic residues" evidence="1">
    <location>
        <begin position="527"/>
        <end position="543"/>
    </location>
</feature>
<organism evidence="2">
    <name type="scientific">Spodoptera frugiperda</name>
    <name type="common">Fall armyworm</name>
    <dbReference type="NCBI Taxonomy" id="7108"/>
    <lineage>
        <taxon>Eukaryota</taxon>
        <taxon>Metazoa</taxon>
        <taxon>Ecdysozoa</taxon>
        <taxon>Arthropoda</taxon>
        <taxon>Hexapoda</taxon>
        <taxon>Insecta</taxon>
        <taxon>Pterygota</taxon>
        <taxon>Neoptera</taxon>
        <taxon>Endopterygota</taxon>
        <taxon>Lepidoptera</taxon>
        <taxon>Glossata</taxon>
        <taxon>Ditrysia</taxon>
        <taxon>Noctuoidea</taxon>
        <taxon>Noctuidae</taxon>
        <taxon>Amphipyrinae</taxon>
        <taxon>Spodoptera</taxon>
    </lineage>
</organism>
<dbReference type="InterPro" id="IPR051937">
    <property type="entry name" value="R3H_domain_containing"/>
</dbReference>
<dbReference type="AlphaFoldDB" id="A0A2H1W5X1"/>
<dbReference type="GO" id="GO:0003676">
    <property type="term" value="F:nucleic acid binding"/>
    <property type="evidence" value="ECO:0007669"/>
    <property type="project" value="InterPro"/>
</dbReference>
<feature type="compositionally biased region" description="Low complexity" evidence="1">
    <location>
        <begin position="347"/>
        <end position="377"/>
    </location>
</feature>
<dbReference type="CDD" id="cd02642">
    <property type="entry name" value="R3H_encore_like"/>
    <property type="match status" value="1"/>
</dbReference>
<feature type="region of interest" description="Disordered" evidence="1">
    <location>
        <begin position="499"/>
        <end position="560"/>
    </location>
</feature>
<evidence type="ECO:0000256" key="1">
    <source>
        <dbReference type="SAM" id="MobiDB-lite"/>
    </source>
</evidence>
<feature type="compositionally biased region" description="Polar residues" evidence="1">
    <location>
        <begin position="508"/>
        <end position="524"/>
    </location>
</feature>
<reference evidence="2" key="1">
    <citation type="submission" date="2016-07" db="EMBL/GenBank/DDBJ databases">
        <authorList>
            <person name="Bretaudeau A."/>
        </authorList>
    </citation>
    <scope>NUCLEOTIDE SEQUENCE</scope>
    <source>
        <strain evidence="2">Rice</strain>
        <tissue evidence="2">Whole body</tissue>
    </source>
</reference>
<sequence length="669" mass="74014">MKTETPVFFTKTSLNTRNFSCIVGAFTNLQVYINKILRPETTIYGSQKSCYVRDSNPLYASSATSGTFTAGLPGFQFKAEGSWLCALVYLCPLLDEKIFIIDCLVYRVVASATAGQEVLSSIPGSGEVLLGFSVFRKFLNSSTEYGNVPGAKIIQCLLSLGLGETVKLLLTKNHPVPTPAFRAGAPFRVTKGLINAVYVFFLRGDNHPMTSPSLGEAGGSVRLLLTKNHPVPSPAFRAEAPHWWKQTHLSYVFYVEICVLRMPSLLSIHRILELRIFLAQLHSVVSVKTPVNEQTDHLMVSNRRCPWRHETLVALKVRSLLGVRNLRIVEKSGIGVGISSPSVGNLSPSVGNSSPSVGVSSPSVGSSSLSVGNSSPSMKNGATEKNDVRTVSVNASEDSSHVSVRCSDVINSSDVKHSDSDEFKKKLPVEIQITSGSWDDSHAERHRTRRWHSEAQRDLLSNNPRVSCVCGNCTACVHCRGRRRRHYCATKQDSGIVCPDDCPDSSDNDTGASNSDTMRKSNSLDVDEPHYCRCPERKPDPPRPKNPQLSRNDSDDRYEPTGPELVAFIKDTLNKNMRDRMALLKIERELHALVNDTGVSCIWVFYYTLCNMVCLSVRRRCIVRFPVMTSYGRMLVHRCAALFQLSHHLDMTNKTSVLVSKSGTFICYI</sequence>
<dbReference type="InterPro" id="IPR036867">
    <property type="entry name" value="R3H_dom_sf"/>
</dbReference>
<dbReference type="PANTHER" id="PTHR15672">
    <property type="entry name" value="CAMP-REGULATED PHOSPHOPROTEIN 21 RELATED R3H DOMAIN CONTAINING PROTEIN"/>
    <property type="match status" value="1"/>
</dbReference>
<dbReference type="Gene3D" id="3.30.1370.50">
    <property type="entry name" value="R3H-like domain"/>
    <property type="match status" value="1"/>
</dbReference>
<protein>
    <submittedName>
        <fullName evidence="2">SFRICE_023974</fullName>
    </submittedName>
</protein>
<dbReference type="EMBL" id="ODYU01006553">
    <property type="protein sequence ID" value="SOQ48495.1"/>
    <property type="molecule type" value="Genomic_DNA"/>
</dbReference>
<accession>A0A2H1W5X1</accession>
<feature type="region of interest" description="Disordered" evidence="1">
    <location>
        <begin position="347"/>
        <end position="385"/>
    </location>
</feature>
<gene>
    <name evidence="2" type="ORF">SFRICE_023974</name>
</gene>
<name>A0A2H1W5X1_SPOFR</name>
<evidence type="ECO:0000313" key="2">
    <source>
        <dbReference type="EMBL" id="SOQ48495.1"/>
    </source>
</evidence>
<proteinExistence type="predicted"/>
<dbReference type="PANTHER" id="PTHR15672:SF8">
    <property type="entry name" value="PROTEIN ENCORE"/>
    <property type="match status" value="1"/>
</dbReference>
<dbReference type="SUPFAM" id="SSF82708">
    <property type="entry name" value="R3H domain"/>
    <property type="match status" value="1"/>
</dbReference>